<evidence type="ECO:0000259" key="4">
    <source>
        <dbReference type="PROSITE" id="PS51272"/>
    </source>
</evidence>
<keyword evidence="3" id="KW-0732">Signal</keyword>
<keyword evidence="1" id="KW-0677">Repeat</keyword>
<dbReference type="InterPro" id="IPR001119">
    <property type="entry name" value="SLH_dom"/>
</dbReference>
<evidence type="ECO:0000313" key="6">
    <source>
        <dbReference type="Proteomes" id="UP001222800"/>
    </source>
</evidence>
<protein>
    <submittedName>
        <fullName evidence="5">S-layer homology domain-containing protein</fullName>
    </submittedName>
</protein>
<name>A0ABY8EEV6_9FIRM</name>
<dbReference type="PANTHER" id="PTHR43308:SF5">
    <property type="entry name" value="S-LAYER PROTEIN _ PEPTIDOGLYCAN ENDO-BETA-N-ACETYLGLUCOSAMINIDASE"/>
    <property type="match status" value="1"/>
</dbReference>
<evidence type="ECO:0000313" key="5">
    <source>
        <dbReference type="EMBL" id="WFD11480.1"/>
    </source>
</evidence>
<feature type="chain" id="PRO_5045466108" evidence="3">
    <location>
        <begin position="27"/>
        <end position="470"/>
    </location>
</feature>
<keyword evidence="2" id="KW-0175">Coiled coil</keyword>
<feature type="domain" description="SLH" evidence="4">
    <location>
        <begin position="181"/>
        <end position="244"/>
    </location>
</feature>
<reference evidence="5 6" key="1">
    <citation type="submission" date="2023-03" db="EMBL/GenBank/DDBJ databases">
        <title>Complete genome sequence of Tepidibacter sp. SWIR-1, isolated from a deep-sea hydrothermal vent.</title>
        <authorList>
            <person name="Li X."/>
        </authorList>
    </citation>
    <scope>NUCLEOTIDE SEQUENCE [LARGE SCALE GENOMIC DNA]</scope>
    <source>
        <strain evidence="5 6">SWIR-1</strain>
    </source>
</reference>
<organism evidence="5 6">
    <name type="scientific">Tepidibacter hydrothermalis</name>
    <dbReference type="NCBI Taxonomy" id="3036126"/>
    <lineage>
        <taxon>Bacteria</taxon>
        <taxon>Bacillati</taxon>
        <taxon>Bacillota</taxon>
        <taxon>Clostridia</taxon>
        <taxon>Peptostreptococcales</taxon>
        <taxon>Peptostreptococcaceae</taxon>
        <taxon>Tepidibacter</taxon>
    </lineage>
</organism>
<sequence>MKKIVSFILAVALILPMSLTSSYAHSKHKFIPPGLAKKGGLPPGIAKRFRDIDEYKWAEKSIERMYLKGIIKGMSDNEFAPSKNVTKIESLAMIIRTMGWDDEADECLDLIKKGKKKDKLEKKLQDWGKGYIEVALDKGLIDEVDIWQNNFTAPATRQEVAKYIIRALGYEKEAQEYMKEDLRFKDTSAVQIGNVGYIYLIDKKDIMSGYPDNTFRPNQSVKRAEMAKLVDNLDEKLNDEEVEEDDDKDEVENKDIFEGKLIELDLEDEEIVVKVDNKEKLFEIENNTVIKIDNKEENIEDLYVGMNVKIIVEDEKVVKVYAYYDEEEYKGTILSVDIEENELEIKIDDIEKTFKIDEDADIELDDENVKLEKLQKGMEVEIELKDGKIIEINAESIEQEYEGKIVEKIEGKINKLSIKIDNTTETFEVDEDVEIEFEDEEDGEFKDLKVGSEIEIKVVNNVIVEIEVQD</sequence>
<gene>
    <name evidence="5" type="ORF">P4S50_05230</name>
</gene>
<dbReference type="InterPro" id="IPR051465">
    <property type="entry name" value="Cell_Envelope_Struct_Comp"/>
</dbReference>
<feature type="domain" description="SLH" evidence="4">
    <location>
        <begin position="45"/>
        <end position="108"/>
    </location>
</feature>
<dbReference type="Pfam" id="PF00395">
    <property type="entry name" value="SLH"/>
    <property type="match status" value="2"/>
</dbReference>
<accession>A0ABY8EEV6</accession>
<feature type="domain" description="SLH" evidence="4">
    <location>
        <begin position="115"/>
        <end position="178"/>
    </location>
</feature>
<dbReference type="EMBL" id="CP120733">
    <property type="protein sequence ID" value="WFD11480.1"/>
    <property type="molecule type" value="Genomic_DNA"/>
</dbReference>
<dbReference type="PANTHER" id="PTHR43308">
    <property type="entry name" value="OUTER MEMBRANE PROTEIN ALPHA-RELATED"/>
    <property type="match status" value="1"/>
</dbReference>
<feature type="signal peptide" evidence="3">
    <location>
        <begin position="1"/>
        <end position="26"/>
    </location>
</feature>
<dbReference type="Proteomes" id="UP001222800">
    <property type="component" value="Chromosome"/>
</dbReference>
<evidence type="ECO:0000256" key="2">
    <source>
        <dbReference type="SAM" id="Coils"/>
    </source>
</evidence>
<evidence type="ECO:0000256" key="1">
    <source>
        <dbReference type="ARBA" id="ARBA00022737"/>
    </source>
</evidence>
<proteinExistence type="predicted"/>
<dbReference type="RefSeq" id="WP_277733557.1">
    <property type="nucleotide sequence ID" value="NZ_CP120733.1"/>
</dbReference>
<keyword evidence="6" id="KW-1185">Reference proteome</keyword>
<dbReference type="PROSITE" id="PS51272">
    <property type="entry name" value="SLH"/>
    <property type="match status" value="3"/>
</dbReference>
<feature type="coiled-coil region" evidence="2">
    <location>
        <begin position="223"/>
        <end position="250"/>
    </location>
</feature>
<evidence type="ECO:0000256" key="3">
    <source>
        <dbReference type="SAM" id="SignalP"/>
    </source>
</evidence>